<feature type="transmembrane region" description="Helical" evidence="1">
    <location>
        <begin position="257"/>
        <end position="278"/>
    </location>
</feature>
<dbReference type="PANTHER" id="PTHR15002">
    <property type="entry name" value="RIBOSOMAL BIOGENESIS PROTEIN LAS1L"/>
    <property type="match status" value="1"/>
</dbReference>
<dbReference type="GO" id="GO:0004519">
    <property type="term" value="F:endonuclease activity"/>
    <property type="evidence" value="ECO:0007669"/>
    <property type="project" value="InterPro"/>
</dbReference>
<keyword evidence="1" id="KW-1133">Transmembrane helix</keyword>
<dbReference type="Proteomes" id="UP000800040">
    <property type="component" value="Unassembled WGS sequence"/>
</dbReference>
<dbReference type="EMBL" id="ML975466">
    <property type="protein sequence ID" value="KAF1829114.1"/>
    <property type="molecule type" value="Genomic_DNA"/>
</dbReference>
<dbReference type="GO" id="GO:0090730">
    <property type="term" value="C:Las1 complex"/>
    <property type="evidence" value="ECO:0007669"/>
    <property type="project" value="InterPro"/>
</dbReference>
<proteinExistence type="predicted"/>
<dbReference type="InterPro" id="IPR007174">
    <property type="entry name" value="Las1"/>
</dbReference>
<evidence type="ECO:0000313" key="3">
    <source>
        <dbReference type="Proteomes" id="UP000800040"/>
    </source>
</evidence>
<keyword evidence="1" id="KW-0812">Transmembrane</keyword>
<reference evidence="2" key="1">
    <citation type="submission" date="2020-01" db="EMBL/GenBank/DDBJ databases">
        <authorList>
            <consortium name="DOE Joint Genome Institute"/>
            <person name="Haridas S."/>
            <person name="Albert R."/>
            <person name="Binder M."/>
            <person name="Bloem J."/>
            <person name="Labutti K."/>
            <person name="Salamov A."/>
            <person name="Andreopoulos B."/>
            <person name="Baker S.E."/>
            <person name="Barry K."/>
            <person name="Bills G."/>
            <person name="Bluhm B.H."/>
            <person name="Cannon C."/>
            <person name="Castanera R."/>
            <person name="Culley D.E."/>
            <person name="Daum C."/>
            <person name="Ezra D."/>
            <person name="Gonzalez J.B."/>
            <person name="Henrissat B."/>
            <person name="Kuo A."/>
            <person name="Liang C."/>
            <person name="Lipzen A."/>
            <person name="Lutzoni F."/>
            <person name="Magnuson J."/>
            <person name="Mondo S."/>
            <person name="Nolan M."/>
            <person name="Ohm R."/>
            <person name="Pangilinan J."/>
            <person name="Park H.-J."/>
            <person name="Ramirez L."/>
            <person name="Alfaro M."/>
            <person name="Sun H."/>
            <person name="Tritt A."/>
            <person name="Yoshinaga Y."/>
            <person name="Zwiers L.-H."/>
            <person name="Turgeon B.G."/>
            <person name="Goodwin S.B."/>
            <person name="Spatafora J.W."/>
            <person name="Crous P.W."/>
            <person name="Grigoriev I.V."/>
        </authorList>
    </citation>
    <scope>NUCLEOTIDE SEQUENCE</scope>
    <source>
        <strain evidence="2">P77</strain>
    </source>
</reference>
<dbReference type="GO" id="GO:0030687">
    <property type="term" value="C:preribosome, large subunit precursor"/>
    <property type="evidence" value="ECO:0007669"/>
    <property type="project" value="TreeGrafter"/>
</dbReference>
<evidence type="ECO:0000256" key="1">
    <source>
        <dbReference type="SAM" id="Phobius"/>
    </source>
</evidence>
<evidence type="ECO:0000313" key="2">
    <source>
        <dbReference type="EMBL" id="KAF1829114.1"/>
    </source>
</evidence>
<dbReference type="AlphaFoldDB" id="A0A6A5K3N4"/>
<protein>
    <submittedName>
        <fullName evidence="2">Las1-domain-containing protein</fullName>
    </submittedName>
</protein>
<dbReference type="GO" id="GO:0000470">
    <property type="term" value="P:maturation of LSU-rRNA"/>
    <property type="evidence" value="ECO:0007669"/>
    <property type="project" value="TreeGrafter"/>
</dbReference>
<dbReference type="OrthoDB" id="10263222at2759"/>
<dbReference type="PANTHER" id="PTHR15002:SF0">
    <property type="entry name" value="RIBOSOMAL BIOGENESIS PROTEIN LAS1L"/>
    <property type="match status" value="1"/>
</dbReference>
<organism evidence="2 3">
    <name type="scientific">Decorospora gaudefroyi</name>
    <dbReference type="NCBI Taxonomy" id="184978"/>
    <lineage>
        <taxon>Eukaryota</taxon>
        <taxon>Fungi</taxon>
        <taxon>Dikarya</taxon>
        <taxon>Ascomycota</taxon>
        <taxon>Pezizomycotina</taxon>
        <taxon>Dothideomycetes</taxon>
        <taxon>Pleosporomycetidae</taxon>
        <taxon>Pleosporales</taxon>
        <taxon>Pleosporineae</taxon>
        <taxon>Pleosporaceae</taxon>
        <taxon>Decorospora</taxon>
    </lineage>
</organism>
<gene>
    <name evidence="2" type="ORF">BDW02DRAFT_183400</name>
</gene>
<dbReference type="Pfam" id="PF04031">
    <property type="entry name" value="Las1"/>
    <property type="match status" value="1"/>
</dbReference>
<sequence length="417" mass="47320">MDSPTQFTVTPWRNSQELLQLRQDLYSASASDRSKAVNKLFAWRLRKPQDGLPLLLDSTADIVHVVLSDERGGLGHNSLRLLYATAVSRTNYRFITGLSDTLTDLSRAHPWWSQPGKTFEIPLFLLETRHRIVHRHLPSLAELKRAAKLALEWLWEWYWRQLDYAFNPGADGEGQMGEEAVKERLQGILKTYVKERKSEIKRREMESTRAADMAVSTYSLHFTSSTQTRRLLLQLLVDERMILPADKKLGSSMSGAFMVWMPLLHVLSASILPIPVLLSHMLSRMKGGESDPVSDALHAWICHLVSPTSTFPAKSKTVNQVLEQCFLEPTFWSLELAEKVLEGGEMGDEEAWRAVLDAAREIGGEEMEVEGVEGAGEVRRIEVQKEGRERIQGPIKVVGLWKARPIGWLPEGWEDDE</sequence>
<dbReference type="GO" id="GO:0000460">
    <property type="term" value="P:maturation of 5.8S rRNA"/>
    <property type="evidence" value="ECO:0007669"/>
    <property type="project" value="TreeGrafter"/>
</dbReference>
<keyword evidence="1" id="KW-0472">Membrane</keyword>
<name>A0A6A5K3N4_9PLEO</name>
<keyword evidence="3" id="KW-1185">Reference proteome</keyword>
<accession>A0A6A5K3N4</accession>